<feature type="non-terminal residue" evidence="1">
    <location>
        <position position="1"/>
    </location>
</feature>
<gene>
    <name evidence="1" type="ORF">SMAX5B_007563</name>
</gene>
<feature type="non-terminal residue" evidence="1">
    <location>
        <position position="74"/>
    </location>
</feature>
<keyword evidence="2" id="KW-1185">Reference proteome</keyword>
<protein>
    <submittedName>
        <fullName evidence="1">Uncharacterized protein</fullName>
    </submittedName>
</protein>
<dbReference type="EMBL" id="CP026250">
    <property type="protein sequence ID" value="AWP05922.1"/>
    <property type="molecule type" value="Genomic_DNA"/>
</dbReference>
<proteinExistence type="predicted"/>
<dbReference type="AlphaFoldDB" id="A0A2U9BRB8"/>
<name>A0A2U9BRB8_SCOMX</name>
<sequence>NLLQKYLQAGLKETEAEERMPGESYITGSALSKQIKKAEEGFYREADSCVPKSGNRCYNLMAWDWTQETRMQAC</sequence>
<reference evidence="1 2" key="1">
    <citation type="submission" date="2017-12" db="EMBL/GenBank/DDBJ databases">
        <title>Integrating genomic resources of turbot (Scophthalmus maximus) in depth evaluation of genetic and physical mapping variation across individuals.</title>
        <authorList>
            <person name="Martinez P."/>
        </authorList>
    </citation>
    <scope>NUCLEOTIDE SEQUENCE [LARGE SCALE GENOMIC DNA]</scope>
</reference>
<evidence type="ECO:0000313" key="2">
    <source>
        <dbReference type="Proteomes" id="UP000246464"/>
    </source>
</evidence>
<organism evidence="1 2">
    <name type="scientific">Scophthalmus maximus</name>
    <name type="common">Turbot</name>
    <name type="synonym">Psetta maxima</name>
    <dbReference type="NCBI Taxonomy" id="52904"/>
    <lineage>
        <taxon>Eukaryota</taxon>
        <taxon>Metazoa</taxon>
        <taxon>Chordata</taxon>
        <taxon>Craniata</taxon>
        <taxon>Vertebrata</taxon>
        <taxon>Euteleostomi</taxon>
        <taxon>Actinopterygii</taxon>
        <taxon>Neopterygii</taxon>
        <taxon>Teleostei</taxon>
        <taxon>Neoteleostei</taxon>
        <taxon>Acanthomorphata</taxon>
        <taxon>Carangaria</taxon>
        <taxon>Pleuronectiformes</taxon>
        <taxon>Pleuronectoidei</taxon>
        <taxon>Scophthalmidae</taxon>
        <taxon>Scophthalmus</taxon>
    </lineage>
</organism>
<dbReference type="Proteomes" id="UP000246464">
    <property type="component" value="Chromosome 8"/>
</dbReference>
<evidence type="ECO:0000313" key="1">
    <source>
        <dbReference type="EMBL" id="AWP05922.1"/>
    </source>
</evidence>
<accession>A0A2U9BRB8</accession>